<organism evidence="6 7">
    <name type="scientific">Paenibacillus curdlanolyticus YK9</name>
    <dbReference type="NCBI Taxonomy" id="717606"/>
    <lineage>
        <taxon>Bacteria</taxon>
        <taxon>Bacillati</taxon>
        <taxon>Bacillota</taxon>
        <taxon>Bacilli</taxon>
        <taxon>Bacillales</taxon>
        <taxon>Paenibacillaceae</taxon>
        <taxon>Paenibacillus</taxon>
    </lineage>
</organism>
<feature type="transmembrane region" description="Helical" evidence="4">
    <location>
        <begin position="6"/>
        <end position="26"/>
    </location>
</feature>
<proteinExistence type="predicted"/>
<dbReference type="InterPro" id="IPR029063">
    <property type="entry name" value="SAM-dependent_MTases_sf"/>
</dbReference>
<keyword evidence="4" id="KW-0472">Membrane</keyword>
<name>E0IG50_9BACL</name>
<dbReference type="SUPFAM" id="SSF53335">
    <property type="entry name" value="S-adenosyl-L-methionine-dependent methyltransferases"/>
    <property type="match status" value="1"/>
</dbReference>
<dbReference type="PANTHER" id="PTHR13610">
    <property type="entry name" value="METHYLTRANSFERASE DOMAIN-CONTAINING PROTEIN"/>
    <property type="match status" value="1"/>
</dbReference>
<evidence type="ECO:0000256" key="4">
    <source>
        <dbReference type="SAM" id="Phobius"/>
    </source>
</evidence>
<keyword evidence="3" id="KW-0949">S-adenosyl-L-methionine</keyword>
<protein>
    <recommendedName>
        <fullName evidence="5">Methyltransferase domain-containing protein</fullName>
    </recommendedName>
</protein>
<dbReference type="GO" id="GO:0016279">
    <property type="term" value="F:protein-lysine N-methyltransferase activity"/>
    <property type="evidence" value="ECO:0007669"/>
    <property type="project" value="InterPro"/>
</dbReference>
<evidence type="ECO:0000256" key="2">
    <source>
        <dbReference type="ARBA" id="ARBA00022679"/>
    </source>
</evidence>
<dbReference type="GO" id="GO:0032259">
    <property type="term" value="P:methylation"/>
    <property type="evidence" value="ECO:0007669"/>
    <property type="project" value="UniProtKB-KW"/>
</dbReference>
<evidence type="ECO:0000256" key="3">
    <source>
        <dbReference type="ARBA" id="ARBA00022691"/>
    </source>
</evidence>
<sequence length="188" mass="20794">MQSAILPYTYGLAVALALLAALSIVYRSLRNGITPMPSSAPVRRAVAAELSRIASRGTLVEAGSGWGTLAMHIAKQCPGWRVIGVENSRIPYLFAKAAARYMIHRNAAFERSDLYAYPFGEVDAVVCYLYPGAMARLRPLLERQLAPGSCVISVCFAMPGWRPDRVLTCRDLHRTRVYVYKTQQQTLT</sequence>
<dbReference type="CDD" id="cd02440">
    <property type="entry name" value="AdoMet_MTases"/>
    <property type="match status" value="1"/>
</dbReference>
<gene>
    <name evidence="6" type="ORF">PaecuDRAFT_4641</name>
</gene>
<keyword evidence="4" id="KW-1133">Transmembrane helix</keyword>
<dbReference type="AlphaFoldDB" id="E0IG50"/>
<evidence type="ECO:0000256" key="1">
    <source>
        <dbReference type="ARBA" id="ARBA00022603"/>
    </source>
</evidence>
<keyword evidence="7" id="KW-1185">Reference proteome</keyword>
<dbReference type="OrthoDB" id="5510758at2"/>
<keyword evidence="4" id="KW-0812">Transmembrane</keyword>
<keyword evidence="2" id="KW-0808">Transferase</keyword>
<evidence type="ECO:0000313" key="6">
    <source>
        <dbReference type="EMBL" id="EFM08630.1"/>
    </source>
</evidence>
<dbReference type="EMBL" id="AEDD01000015">
    <property type="protein sequence ID" value="EFM08630.1"/>
    <property type="molecule type" value="Genomic_DNA"/>
</dbReference>
<dbReference type="eggNOG" id="COG2890">
    <property type="taxonomic scope" value="Bacteria"/>
</dbReference>
<dbReference type="STRING" id="717606.PaecuDRAFT_4641"/>
<feature type="domain" description="Methyltransferase" evidence="5">
    <location>
        <begin position="60"/>
        <end position="128"/>
    </location>
</feature>
<reference evidence="6 7" key="1">
    <citation type="submission" date="2010-07" db="EMBL/GenBank/DDBJ databases">
        <title>The draft genome of Paenibacillus curdlanolyticus YK9.</title>
        <authorList>
            <consortium name="US DOE Joint Genome Institute (JGI-PGF)"/>
            <person name="Lucas S."/>
            <person name="Copeland A."/>
            <person name="Lapidus A."/>
            <person name="Cheng J.-F."/>
            <person name="Bruce D."/>
            <person name="Goodwin L."/>
            <person name="Pitluck S."/>
            <person name="Land M.L."/>
            <person name="Hauser L."/>
            <person name="Chang Y.-J."/>
            <person name="Jeffries C."/>
            <person name="Anderson I.J."/>
            <person name="Johnson E."/>
            <person name="Loganathan U."/>
            <person name="Mulhopadhyay B."/>
            <person name="Kyrpides N."/>
            <person name="Woyke T.J."/>
        </authorList>
    </citation>
    <scope>NUCLEOTIDE SEQUENCE [LARGE SCALE GENOMIC DNA]</scope>
    <source>
        <strain evidence="6 7">YK9</strain>
    </source>
</reference>
<dbReference type="InterPro" id="IPR041698">
    <property type="entry name" value="Methyltransf_25"/>
</dbReference>
<dbReference type="Gene3D" id="3.40.50.150">
    <property type="entry name" value="Vaccinia Virus protein VP39"/>
    <property type="match status" value="1"/>
</dbReference>
<dbReference type="Proteomes" id="UP000005387">
    <property type="component" value="Unassembled WGS sequence"/>
</dbReference>
<evidence type="ECO:0000313" key="7">
    <source>
        <dbReference type="Proteomes" id="UP000005387"/>
    </source>
</evidence>
<evidence type="ECO:0000259" key="5">
    <source>
        <dbReference type="Pfam" id="PF13649"/>
    </source>
</evidence>
<dbReference type="InterPro" id="IPR026170">
    <property type="entry name" value="FAM173A/B"/>
</dbReference>
<dbReference type="PANTHER" id="PTHR13610:SF9">
    <property type="entry name" value="FI06469P"/>
    <property type="match status" value="1"/>
</dbReference>
<accession>E0IG50</accession>
<keyword evidence="1" id="KW-0489">Methyltransferase</keyword>
<dbReference type="Pfam" id="PF13649">
    <property type="entry name" value="Methyltransf_25"/>
    <property type="match status" value="1"/>
</dbReference>
<dbReference type="RefSeq" id="WP_006040621.1">
    <property type="nucleotide sequence ID" value="NZ_AEDD01000015.1"/>
</dbReference>